<keyword evidence="1" id="KW-1133">Transmembrane helix</keyword>
<sequence length="50" mass="5502">MPFLFWPLLAGTVGYISGLFTGEKVGRTVRILAAVIMGLWLYDIVMGKKA</sequence>
<keyword evidence="1" id="KW-0472">Membrane</keyword>
<gene>
    <name evidence="2" type="ORF">R2X38_00690</name>
</gene>
<name>A0ABU3ZBL4_9GAMM</name>
<protein>
    <recommendedName>
        <fullName evidence="4">Membrane transporter protein</fullName>
    </recommendedName>
</protein>
<accession>A0ABU3ZBL4</accession>
<comment type="caution">
    <text evidence="2">The sequence shown here is derived from an EMBL/GenBank/DDBJ whole genome shotgun (WGS) entry which is preliminary data.</text>
</comment>
<evidence type="ECO:0000313" key="3">
    <source>
        <dbReference type="Proteomes" id="UP001186452"/>
    </source>
</evidence>
<dbReference type="Proteomes" id="UP001186452">
    <property type="component" value="Unassembled WGS sequence"/>
</dbReference>
<organism evidence="2 3">
    <name type="scientific">Photobacterium rosenbergii</name>
    <dbReference type="NCBI Taxonomy" id="294936"/>
    <lineage>
        <taxon>Bacteria</taxon>
        <taxon>Pseudomonadati</taxon>
        <taxon>Pseudomonadota</taxon>
        <taxon>Gammaproteobacteria</taxon>
        <taxon>Vibrionales</taxon>
        <taxon>Vibrionaceae</taxon>
        <taxon>Photobacterium</taxon>
    </lineage>
</organism>
<keyword evidence="1" id="KW-0812">Transmembrane</keyword>
<reference evidence="2 3" key="1">
    <citation type="submission" date="2023-10" db="EMBL/GenBank/DDBJ databases">
        <title>Marine bacteria isolated from horseshoe crab.</title>
        <authorList>
            <person name="Cheng T.H."/>
        </authorList>
    </citation>
    <scope>NUCLEOTIDE SEQUENCE [LARGE SCALE GENOMIC DNA]</scope>
    <source>
        <strain evidence="2 3">HSC6</strain>
    </source>
</reference>
<evidence type="ECO:0000256" key="1">
    <source>
        <dbReference type="SAM" id="Phobius"/>
    </source>
</evidence>
<evidence type="ECO:0008006" key="4">
    <source>
        <dbReference type="Google" id="ProtNLM"/>
    </source>
</evidence>
<dbReference type="EMBL" id="JAWJZI010000001">
    <property type="protein sequence ID" value="MDV5167509.1"/>
    <property type="molecule type" value="Genomic_DNA"/>
</dbReference>
<proteinExistence type="predicted"/>
<feature type="transmembrane region" description="Helical" evidence="1">
    <location>
        <begin position="28"/>
        <end position="45"/>
    </location>
</feature>
<dbReference type="RefSeq" id="WP_317520064.1">
    <property type="nucleotide sequence ID" value="NZ_JAWJZI010000001.1"/>
</dbReference>
<keyword evidence="3" id="KW-1185">Reference proteome</keyword>
<evidence type="ECO:0000313" key="2">
    <source>
        <dbReference type="EMBL" id="MDV5167509.1"/>
    </source>
</evidence>